<dbReference type="Gene3D" id="2.60.40.10">
    <property type="entry name" value="Immunoglobulins"/>
    <property type="match status" value="1"/>
</dbReference>
<evidence type="ECO:0000259" key="7">
    <source>
        <dbReference type="PROSITE" id="PS50835"/>
    </source>
</evidence>
<keyword evidence="5" id="KW-0812">Transmembrane</keyword>
<evidence type="ECO:0000313" key="9">
    <source>
        <dbReference type="Proteomes" id="UP001460270"/>
    </source>
</evidence>
<protein>
    <recommendedName>
        <fullName evidence="7">Ig-like domain-containing protein</fullName>
    </recommendedName>
</protein>
<dbReference type="SUPFAM" id="SSF48726">
    <property type="entry name" value="Immunoglobulin"/>
    <property type="match status" value="1"/>
</dbReference>
<feature type="region of interest" description="Disordered" evidence="4">
    <location>
        <begin position="293"/>
        <end position="345"/>
    </location>
</feature>
<dbReference type="InterPro" id="IPR052314">
    <property type="entry name" value="Immune_rcpt_domain"/>
</dbReference>
<keyword evidence="5" id="KW-0472">Membrane</keyword>
<keyword evidence="2" id="KW-1015">Disulfide bond</keyword>
<dbReference type="Proteomes" id="UP001460270">
    <property type="component" value="Unassembled WGS sequence"/>
</dbReference>
<keyword evidence="3" id="KW-0393">Immunoglobulin domain</keyword>
<reference evidence="9" key="1">
    <citation type="submission" date="2024-04" db="EMBL/GenBank/DDBJ databases">
        <title>Salinicola lusitanus LLJ914,a marine bacterium isolated from the Okinawa Trough.</title>
        <authorList>
            <person name="Li J."/>
        </authorList>
    </citation>
    <scope>NUCLEOTIDE SEQUENCE [LARGE SCALE GENOMIC DNA]</scope>
</reference>
<evidence type="ECO:0000256" key="5">
    <source>
        <dbReference type="SAM" id="Phobius"/>
    </source>
</evidence>
<dbReference type="GO" id="GO:0038023">
    <property type="term" value="F:signaling receptor activity"/>
    <property type="evidence" value="ECO:0007669"/>
    <property type="project" value="TreeGrafter"/>
</dbReference>
<feature type="transmembrane region" description="Helical" evidence="5">
    <location>
        <begin position="427"/>
        <end position="450"/>
    </location>
</feature>
<feature type="transmembrane region" description="Helical" evidence="5">
    <location>
        <begin position="175"/>
        <end position="198"/>
    </location>
</feature>
<feature type="domain" description="Ig-like" evidence="7">
    <location>
        <begin position="8"/>
        <end position="105"/>
    </location>
</feature>
<feature type="compositionally biased region" description="Polar residues" evidence="4">
    <location>
        <begin position="145"/>
        <end position="155"/>
    </location>
</feature>
<gene>
    <name evidence="8" type="ORF">WMY93_030680</name>
</gene>
<organism evidence="8 9">
    <name type="scientific">Mugilogobius chulae</name>
    <name type="common">yellowstripe goby</name>
    <dbReference type="NCBI Taxonomy" id="88201"/>
    <lineage>
        <taxon>Eukaryota</taxon>
        <taxon>Metazoa</taxon>
        <taxon>Chordata</taxon>
        <taxon>Craniata</taxon>
        <taxon>Vertebrata</taxon>
        <taxon>Euteleostomi</taxon>
        <taxon>Actinopterygii</taxon>
        <taxon>Neopterygii</taxon>
        <taxon>Teleostei</taxon>
        <taxon>Neoteleostei</taxon>
        <taxon>Acanthomorphata</taxon>
        <taxon>Gobiaria</taxon>
        <taxon>Gobiiformes</taxon>
        <taxon>Gobioidei</taxon>
        <taxon>Gobiidae</taxon>
        <taxon>Gobionellinae</taxon>
        <taxon>Mugilogobius</taxon>
    </lineage>
</organism>
<evidence type="ECO:0000256" key="3">
    <source>
        <dbReference type="ARBA" id="ARBA00023319"/>
    </source>
</evidence>
<keyword evidence="1 6" id="KW-0732">Signal</keyword>
<dbReference type="PANTHER" id="PTHR16423">
    <property type="entry name" value="TREM-LIKE TRANSCRIPT PROTEIN"/>
    <property type="match status" value="1"/>
</dbReference>
<keyword evidence="9" id="KW-1185">Reference proteome</keyword>
<feature type="signal peptide" evidence="6">
    <location>
        <begin position="1"/>
        <end position="23"/>
    </location>
</feature>
<feature type="compositionally biased region" description="Low complexity" evidence="4">
    <location>
        <begin position="297"/>
        <end position="321"/>
    </location>
</feature>
<dbReference type="AlphaFoldDB" id="A0AAW0MMK7"/>
<keyword evidence="5" id="KW-1133">Transmembrane helix</keyword>
<evidence type="ECO:0000256" key="4">
    <source>
        <dbReference type="SAM" id="MobiDB-lite"/>
    </source>
</evidence>
<feature type="chain" id="PRO_5044024520" description="Ig-like domain-containing protein" evidence="6">
    <location>
        <begin position="24"/>
        <end position="550"/>
    </location>
</feature>
<dbReference type="EMBL" id="JBBPFD010000207">
    <property type="protein sequence ID" value="KAK7879753.1"/>
    <property type="molecule type" value="Genomic_DNA"/>
</dbReference>
<evidence type="ECO:0000256" key="2">
    <source>
        <dbReference type="ARBA" id="ARBA00023157"/>
    </source>
</evidence>
<feature type="compositionally biased region" description="Polar residues" evidence="4">
    <location>
        <begin position="322"/>
        <end position="337"/>
    </location>
</feature>
<evidence type="ECO:0000313" key="8">
    <source>
        <dbReference type="EMBL" id="KAK7879753.1"/>
    </source>
</evidence>
<feature type="region of interest" description="Disordered" evidence="4">
    <location>
        <begin position="145"/>
        <end position="167"/>
    </location>
</feature>
<name>A0AAW0MMK7_9GOBI</name>
<accession>A0AAW0MMK7</accession>
<dbReference type="GO" id="GO:0009986">
    <property type="term" value="C:cell surface"/>
    <property type="evidence" value="ECO:0007669"/>
    <property type="project" value="TreeGrafter"/>
</dbReference>
<evidence type="ECO:0000256" key="6">
    <source>
        <dbReference type="SAM" id="SignalP"/>
    </source>
</evidence>
<proteinExistence type="predicted"/>
<comment type="caution">
    <text evidence="8">The sequence shown here is derived from an EMBL/GenBank/DDBJ whole genome shotgun (WGS) entry which is preliminary data.</text>
</comment>
<sequence>MKLCLLLPLVVVMCHERLQFIKAQTEEFTATEGETFTAQCLSYFSANNKYFCRNDCNSEENILVWTADDRQQNGRYGTEVIKPNSYTLYVSITNVRRSDDGRYVCGWTMDRRCIQREFILKVISGNDHNTSSTLQSTTTALNISTTSQKNQSTELKASLKPEEESTSSTQHAVPLYAGVSLTAVVIILAVSLAILCWIKRTKRQTDSTVYCEIAESSRLYDEIPDQIRPAPVENSPSDSNTKSTNVLQIYSLVSAPREQEQVNHVYDEIPGSVDFTENVIYNRFLKPMTVSTPAPISTLQSTTTNKTTTTTSTRLHNSTTSQRIQQTVVPSNRTSLHNSDEERRPSTLYRTSSILTGNLMHVRWSCNKLQSYWNYTTPGFSATSRLLSIPLNFSHNNRPSVSDRRAYAASEERRTGLFISNAQTVPLYAGVSLTAIVILLAVSLLILCWIKRTKRRTEDPTAAVYCEIPENHRLYEEIPDQIRPAPVENCPPDSNRKSIKMLQTYSLISAPREQEQTNRVYEEIPVTVDFRENEIYNLFLPPSEQKQEKQ</sequence>
<dbReference type="InterPro" id="IPR007110">
    <property type="entry name" value="Ig-like_dom"/>
</dbReference>
<dbReference type="PROSITE" id="PS50835">
    <property type="entry name" value="IG_LIKE"/>
    <property type="match status" value="1"/>
</dbReference>
<dbReference type="InterPro" id="IPR036179">
    <property type="entry name" value="Ig-like_dom_sf"/>
</dbReference>
<evidence type="ECO:0000256" key="1">
    <source>
        <dbReference type="ARBA" id="ARBA00022729"/>
    </source>
</evidence>
<dbReference type="PANTHER" id="PTHR16423:SF6">
    <property type="entry name" value="TRIGGERING RECEPTOR EXPRESSED ON MYELOID CELLS 2-RELATED"/>
    <property type="match status" value="1"/>
</dbReference>
<dbReference type="InterPro" id="IPR013783">
    <property type="entry name" value="Ig-like_fold"/>
</dbReference>